<organism evidence="2 3">
    <name type="scientific">Toxocara canis</name>
    <name type="common">Canine roundworm</name>
    <dbReference type="NCBI Taxonomy" id="6265"/>
    <lineage>
        <taxon>Eukaryota</taxon>
        <taxon>Metazoa</taxon>
        <taxon>Ecdysozoa</taxon>
        <taxon>Nematoda</taxon>
        <taxon>Chromadorea</taxon>
        <taxon>Rhabditida</taxon>
        <taxon>Spirurina</taxon>
        <taxon>Ascaridomorpha</taxon>
        <taxon>Ascaridoidea</taxon>
        <taxon>Toxocaridae</taxon>
        <taxon>Toxocara</taxon>
    </lineage>
</organism>
<protein>
    <submittedName>
        <fullName evidence="2">Uncharacterized protein</fullName>
    </submittedName>
</protein>
<keyword evidence="3" id="KW-1185">Reference proteome</keyword>
<dbReference type="AlphaFoldDB" id="A0A0B2URU7"/>
<feature type="compositionally biased region" description="Basic and acidic residues" evidence="1">
    <location>
        <begin position="58"/>
        <end position="89"/>
    </location>
</feature>
<evidence type="ECO:0000313" key="3">
    <source>
        <dbReference type="Proteomes" id="UP000031036"/>
    </source>
</evidence>
<proteinExistence type="predicted"/>
<feature type="region of interest" description="Disordered" evidence="1">
    <location>
        <begin position="58"/>
        <end position="93"/>
    </location>
</feature>
<dbReference type="EMBL" id="JPKZ01019121">
    <property type="protein sequence ID" value="KHN71842.1"/>
    <property type="molecule type" value="Genomic_DNA"/>
</dbReference>
<comment type="caution">
    <text evidence="2">The sequence shown here is derived from an EMBL/GenBank/DDBJ whole genome shotgun (WGS) entry which is preliminary data.</text>
</comment>
<gene>
    <name evidence="2" type="ORF">Tcan_02043</name>
</gene>
<accession>A0A0B2URU7</accession>
<dbReference type="Proteomes" id="UP000031036">
    <property type="component" value="Unassembled WGS sequence"/>
</dbReference>
<sequence length="127" mass="14035">MLGRGNNDCQNGDTKILCAGSRRFTEKGGIRLCDVRKTSYGGILAISRLEQMFCVGSRKGDGGRKAERENTVIDDMQRKDDHVNEHSEDGSAMLMEGRQEYGQSEDRMGDVHCGDGHYRSASKAVFA</sequence>
<name>A0A0B2URU7_TOXCA</name>
<reference evidence="2 3" key="1">
    <citation type="submission" date="2014-11" db="EMBL/GenBank/DDBJ databases">
        <title>Genetic blueprint of the zoonotic pathogen Toxocara canis.</title>
        <authorList>
            <person name="Zhu X.-Q."/>
            <person name="Korhonen P.K."/>
            <person name="Cai H."/>
            <person name="Young N.D."/>
            <person name="Nejsum P."/>
            <person name="von Samson-Himmelstjerna G."/>
            <person name="Boag P.R."/>
            <person name="Tan P."/>
            <person name="Li Q."/>
            <person name="Min J."/>
            <person name="Yang Y."/>
            <person name="Wang X."/>
            <person name="Fang X."/>
            <person name="Hall R.S."/>
            <person name="Hofmann A."/>
            <person name="Sternberg P.W."/>
            <person name="Jex A.R."/>
            <person name="Gasser R.B."/>
        </authorList>
    </citation>
    <scope>NUCLEOTIDE SEQUENCE [LARGE SCALE GENOMIC DNA]</scope>
    <source>
        <strain evidence="2">PN_DK_2014</strain>
    </source>
</reference>
<evidence type="ECO:0000256" key="1">
    <source>
        <dbReference type="SAM" id="MobiDB-lite"/>
    </source>
</evidence>
<evidence type="ECO:0000313" key="2">
    <source>
        <dbReference type="EMBL" id="KHN71842.1"/>
    </source>
</evidence>